<evidence type="ECO:0000256" key="3">
    <source>
        <dbReference type="ARBA" id="ARBA00022475"/>
    </source>
</evidence>
<evidence type="ECO:0000256" key="6">
    <source>
        <dbReference type="ARBA" id="ARBA00022989"/>
    </source>
</evidence>
<dbReference type="GO" id="GO:0005886">
    <property type="term" value="C:plasma membrane"/>
    <property type="evidence" value="ECO:0007669"/>
    <property type="project" value="UniProtKB-SubCell"/>
</dbReference>
<sequence length="307" mass="32736">MVITASIIDPRFLTIDSWRAVFLAIPLILVMAMGQMMVIICRHVDISIGSTLAFAAIVIGLVFIHYPGISLWLALIITAFVGLIMGLINGFIVTRFNVHSIIVTLGTLSLYRGLVFIISGGRQIDRNDIPEHIVSFSQTSFVFSIPGILIFSAIIVIITHLLMRHSVLGREIYATGSNPIAAHLKGINVTKVTLFCFGVCGMLAGIAGLFYASRFGYVNPGVTGVGIEFIVIAGVIIGGTSITGGSGSVLGTFLGILLLGIINVALPVLNIPGEFQKAIYGLIIVVALALDQLIIYRVKKLSISANV</sequence>
<keyword evidence="5 8" id="KW-0812">Transmembrane</keyword>
<evidence type="ECO:0000256" key="1">
    <source>
        <dbReference type="ARBA" id="ARBA00004651"/>
    </source>
</evidence>
<evidence type="ECO:0000313" key="9">
    <source>
        <dbReference type="EMBL" id="SVA23174.1"/>
    </source>
</evidence>
<feature type="transmembrane region" description="Helical" evidence="8">
    <location>
        <begin position="249"/>
        <end position="266"/>
    </location>
</feature>
<keyword evidence="3" id="KW-1003">Cell membrane</keyword>
<dbReference type="PANTHER" id="PTHR32196:SF29">
    <property type="entry name" value="AUTOINDUCER 2 IMPORT SYSTEM PERMEASE PROTEIN LSRC"/>
    <property type="match status" value="1"/>
</dbReference>
<feature type="transmembrane region" description="Helical" evidence="8">
    <location>
        <begin position="72"/>
        <end position="94"/>
    </location>
</feature>
<feature type="transmembrane region" description="Helical" evidence="8">
    <location>
        <begin position="217"/>
        <end position="237"/>
    </location>
</feature>
<dbReference type="CDD" id="cd06579">
    <property type="entry name" value="TM_PBP1_transp_AraH_like"/>
    <property type="match status" value="1"/>
</dbReference>
<keyword evidence="2" id="KW-0813">Transport</keyword>
<dbReference type="EMBL" id="UINC01005726">
    <property type="protein sequence ID" value="SVA23174.1"/>
    <property type="molecule type" value="Genomic_DNA"/>
</dbReference>
<accession>A0A381U538</accession>
<feature type="transmembrane region" description="Helical" evidence="8">
    <location>
        <begin position="101"/>
        <end position="121"/>
    </location>
</feature>
<feature type="transmembrane region" description="Helical" evidence="8">
    <location>
        <begin position="141"/>
        <end position="163"/>
    </location>
</feature>
<dbReference type="Pfam" id="PF02653">
    <property type="entry name" value="BPD_transp_2"/>
    <property type="match status" value="1"/>
</dbReference>
<evidence type="ECO:0008006" key="10">
    <source>
        <dbReference type="Google" id="ProtNLM"/>
    </source>
</evidence>
<evidence type="ECO:0000256" key="2">
    <source>
        <dbReference type="ARBA" id="ARBA00022448"/>
    </source>
</evidence>
<evidence type="ECO:0000256" key="8">
    <source>
        <dbReference type="SAM" id="Phobius"/>
    </source>
</evidence>
<feature type="transmembrane region" description="Helical" evidence="8">
    <location>
        <begin position="20"/>
        <end position="41"/>
    </location>
</feature>
<dbReference type="GO" id="GO:0022857">
    <property type="term" value="F:transmembrane transporter activity"/>
    <property type="evidence" value="ECO:0007669"/>
    <property type="project" value="InterPro"/>
</dbReference>
<keyword evidence="6 8" id="KW-1133">Transmembrane helix</keyword>
<feature type="transmembrane region" description="Helical" evidence="8">
    <location>
        <begin position="278"/>
        <end position="296"/>
    </location>
</feature>
<feature type="transmembrane region" description="Helical" evidence="8">
    <location>
        <begin position="48"/>
        <end position="66"/>
    </location>
</feature>
<keyword evidence="7 8" id="KW-0472">Membrane</keyword>
<protein>
    <recommendedName>
        <fullName evidence="10">ABC transporter permease</fullName>
    </recommendedName>
</protein>
<organism evidence="9">
    <name type="scientific">marine metagenome</name>
    <dbReference type="NCBI Taxonomy" id="408172"/>
    <lineage>
        <taxon>unclassified sequences</taxon>
        <taxon>metagenomes</taxon>
        <taxon>ecological metagenomes</taxon>
    </lineage>
</organism>
<keyword evidence="4" id="KW-0997">Cell inner membrane</keyword>
<evidence type="ECO:0000256" key="7">
    <source>
        <dbReference type="ARBA" id="ARBA00023136"/>
    </source>
</evidence>
<dbReference type="AlphaFoldDB" id="A0A381U538"/>
<proteinExistence type="predicted"/>
<feature type="transmembrane region" description="Helical" evidence="8">
    <location>
        <begin position="192"/>
        <end position="211"/>
    </location>
</feature>
<comment type="subcellular location">
    <subcellularLocation>
        <location evidence="1">Cell membrane</location>
        <topology evidence="1">Multi-pass membrane protein</topology>
    </subcellularLocation>
</comment>
<name>A0A381U538_9ZZZZ</name>
<dbReference type="PANTHER" id="PTHR32196">
    <property type="entry name" value="ABC TRANSPORTER PERMEASE PROTEIN YPHD-RELATED-RELATED"/>
    <property type="match status" value="1"/>
</dbReference>
<evidence type="ECO:0000256" key="4">
    <source>
        <dbReference type="ARBA" id="ARBA00022519"/>
    </source>
</evidence>
<evidence type="ECO:0000256" key="5">
    <source>
        <dbReference type="ARBA" id="ARBA00022692"/>
    </source>
</evidence>
<dbReference type="InterPro" id="IPR001851">
    <property type="entry name" value="ABC_transp_permease"/>
</dbReference>
<gene>
    <name evidence="9" type="ORF">METZ01_LOCUS76028</name>
</gene>
<reference evidence="9" key="1">
    <citation type="submission" date="2018-05" db="EMBL/GenBank/DDBJ databases">
        <authorList>
            <person name="Lanie J.A."/>
            <person name="Ng W.-L."/>
            <person name="Kazmierczak K.M."/>
            <person name="Andrzejewski T.M."/>
            <person name="Davidsen T.M."/>
            <person name="Wayne K.J."/>
            <person name="Tettelin H."/>
            <person name="Glass J.I."/>
            <person name="Rusch D."/>
            <person name="Podicherti R."/>
            <person name="Tsui H.-C.T."/>
            <person name="Winkler M.E."/>
        </authorList>
    </citation>
    <scope>NUCLEOTIDE SEQUENCE</scope>
</reference>